<dbReference type="InterPro" id="IPR020806">
    <property type="entry name" value="PKS_PP-bd"/>
</dbReference>
<dbReference type="CDD" id="cd05235">
    <property type="entry name" value="SDR_e1"/>
    <property type="match status" value="1"/>
</dbReference>
<dbReference type="GO" id="GO:0008610">
    <property type="term" value="P:lipid biosynthetic process"/>
    <property type="evidence" value="ECO:0007669"/>
    <property type="project" value="UniProtKB-ARBA"/>
</dbReference>
<evidence type="ECO:0000313" key="7">
    <source>
        <dbReference type="EMBL" id="TDP38118.1"/>
    </source>
</evidence>
<dbReference type="Gene3D" id="3.30.559.10">
    <property type="entry name" value="Chloramphenicol acetyltransferase-like domain"/>
    <property type="match status" value="2"/>
</dbReference>
<sequence length="1974" mass="210501">MIPHRSTPAVRPLTAAQREVWFAQQLLGPVPLAVGQYVDLRGPLDVVAYRRAVRSAARDLGAYVRFTLVEGQPGQVHDGGIDDDIALVDCSGESDPAAAAHAWMRADQCAPFDLIADPPIVTTVLRLSSEHHLLYTRAHHLALDGFGAVRMQHLLSTYYTALLEGRELPSAAVDSTAVLAAEEQSYLGSRRYGIDREYWLEQLTALPSPTTLATRPGAPDPLPIHARAELPQSLVERLRTRADFPGIAPVLVAAFAAFLGRLTDTESVALSLPVTARTTAAMRECGAMTSNIVPLRCSGATVGAAIACARAELSGALRHQRYRGADMIRDSGRRAESLNFGPAVNIMNFHTELMLGPARGVIELLSTGPVEDLALNVYPLTDSGLRVEFEANRHRYTEAEVTAHLERFVGFLTEFATADDDLAIDRLPVLTGAETSLLVPWCGPTAGPPATLGELIAAAVAKNPDGIAVVYGEKRWTYREFDAWTDRLAGALQAAGAGPETLVAMVMGRSAASVGALWAITKTGAGFVPIDVGYPAERIAHILDDCGAVLGVTGVEHSADLPGSVHWTIVDPDATPDAKLLPVAARPEHPAYLIYTSGSTGVPKGVLVTHGGLANLAAERRDRYALRPGARTLHHASPGFDMAVGEILCGLAGAATLVVAPRYVMAGPDLAELMRRERVTNAIITPAVLATLDPETLPELRVLGVGGEAIRADLVSAWSRNRLMRNGYGPTEATDIATIAELTPDRSVTIGAPLRGFHALVLDARLRPVPPGVIGELYLGGPALARGYHGRHSLTAARFVADPFGPPGGRVYRTGDLVTLTTDAEPELIYHGRSDFQIKVRGHRIEPGEIETTLTGLPGVGRAAVTAHQDSRGTHLVAYLVPDGSLDVEQVRLRIAEQLPAYLRPSAYLVLDTLPLTPNGKLDTRRLPAPVFGHHGSRPVATDSERKVAAAFTEVLAIEVVGAESDFFELGGTSLTATALAGRLGLDVRTVFDAPTVAGLALRLDDAEDLDAPAPLTRPEHLSPAPAQLRMWLLNQLYPESSAYHLPIALRLRGSLDMTALDAALRDVVDRHEVLRTVYPGTSAGPRVRILTVDEALGRAPLTARILDRDGLDVELAETVTVPFDVTTDAPIRLALWNIGSDDHVLALVAHHIAADGWSHGPLVADLSAAYTARAARRQPRWEPLPLQYADYTLWQHRRLGDRHDPRSRAARQLAHWVNALDGASDRPPLPTDRVRAPGIGRPGGAGAVVEFEIGADVATALAELARRHNATPFMTGYAAFTVLLGDLAGSADVTIGTLVAGRAHPTLDRLVGMFVNTLPLRLTLDPQEHFTALVVRAREVSLAALGNAEVPFDHIVEAVNPSRDNTRHPLFDAVFSYENLPAPPSPDLGNLTVSVVDVPWETTHFDLSLTLREDPGTGGLTGNLRYATDLYEEATVTAFAARFRDILTTVATHPEVTLAQLSGTTGLGMPERPEIDPASDAPGHSGEPATVRELAVARVFADVLERDSVEIDDSFFDLGGTSLLVFTLRSELRTRLGIDADPRLLFEAPTPRAVTAAVTAESGAAAAGQWTDMLIADAQLDPTITVPADFPPTPTSADEVLLTGATGFVGIHLLRELLDRTPSRVWCLVRADDTDDARRRLETALRRYGLGTDGLADRVVPVPGDLAAPRFGLATDTWAELAARIEVIYHNGARVNHLESYAALRPANVAGTVEILRLAVDTRVKALHFVSTVSAAVGVGHTGVVTEHTAITADQVPRNGYLATKWVAEQLVLAAAERGLPVAVHRPGLVAGSISSGANSADDAFWTLIRSAAHLGVAPDIESAEVTLAPVDYVARALVTLATGRQPATEIYHLVNSAPTKVGDILNTLRRTGFPIDIVPVADAAERLAGRIAQHADLMRAALVADNYLNGGGDALIVDDTGTRAVLARSGVRCPDIDGAVLQRYVDGFITEGLLPTPAEAVSRTRPAGRGPS</sequence>
<dbReference type="GO" id="GO:0016874">
    <property type="term" value="F:ligase activity"/>
    <property type="evidence" value="ECO:0007669"/>
    <property type="project" value="UniProtKB-KW"/>
</dbReference>
<dbReference type="Pfam" id="PF00501">
    <property type="entry name" value="AMP-binding"/>
    <property type="match status" value="1"/>
</dbReference>
<keyword evidence="4" id="KW-0436">Ligase</keyword>
<dbReference type="InterPro" id="IPR010071">
    <property type="entry name" value="AA_adenyl_dom"/>
</dbReference>
<dbReference type="GO" id="GO:0044550">
    <property type="term" value="P:secondary metabolite biosynthetic process"/>
    <property type="evidence" value="ECO:0007669"/>
    <property type="project" value="TreeGrafter"/>
</dbReference>
<dbReference type="PROSITE" id="PS00455">
    <property type="entry name" value="AMP_BINDING"/>
    <property type="match status" value="1"/>
</dbReference>
<dbReference type="Gene3D" id="1.10.1200.10">
    <property type="entry name" value="ACP-like"/>
    <property type="match status" value="2"/>
</dbReference>
<dbReference type="NCBIfam" id="TIGR01733">
    <property type="entry name" value="AA-adenyl-dom"/>
    <property type="match status" value="1"/>
</dbReference>
<dbReference type="InterPro" id="IPR023213">
    <property type="entry name" value="CAT-like_dom_sf"/>
</dbReference>
<dbReference type="EMBL" id="SNXK01000004">
    <property type="protein sequence ID" value="TDP38118.1"/>
    <property type="molecule type" value="Genomic_DNA"/>
</dbReference>
<keyword evidence="8" id="KW-1185">Reference proteome</keyword>
<dbReference type="InterPro" id="IPR045851">
    <property type="entry name" value="AMP-bd_C_sf"/>
</dbReference>
<feature type="domain" description="Carrier" evidence="6">
    <location>
        <begin position="1488"/>
        <end position="1563"/>
    </location>
</feature>
<dbReference type="PANTHER" id="PTHR45527">
    <property type="entry name" value="NONRIBOSOMAL PEPTIDE SYNTHETASE"/>
    <property type="match status" value="1"/>
</dbReference>
<evidence type="ECO:0000256" key="1">
    <source>
        <dbReference type="ARBA" id="ARBA00001957"/>
    </source>
</evidence>
<reference evidence="7 8" key="1">
    <citation type="submission" date="2019-03" db="EMBL/GenBank/DDBJ databases">
        <title>Genomic Encyclopedia of Type Strains, Phase IV (KMG-IV): sequencing the most valuable type-strain genomes for metagenomic binning, comparative biology and taxonomic classification.</title>
        <authorList>
            <person name="Goeker M."/>
        </authorList>
    </citation>
    <scope>NUCLEOTIDE SEQUENCE [LARGE SCALE GENOMIC DNA]</scope>
    <source>
        <strain evidence="7 8">DSM 44496</strain>
    </source>
</reference>
<dbReference type="GO" id="GO:0031177">
    <property type="term" value="F:phosphopantetheine binding"/>
    <property type="evidence" value="ECO:0007669"/>
    <property type="project" value="InterPro"/>
</dbReference>
<dbReference type="InterPro" id="IPR020845">
    <property type="entry name" value="AMP-binding_CS"/>
</dbReference>
<dbReference type="Pfam" id="PF00668">
    <property type="entry name" value="Condensation"/>
    <property type="match status" value="2"/>
</dbReference>
<dbReference type="UniPathway" id="UPA00011"/>
<dbReference type="PROSITE" id="PS50075">
    <property type="entry name" value="CARRIER"/>
    <property type="match status" value="2"/>
</dbReference>
<dbReference type="Pfam" id="PF13193">
    <property type="entry name" value="AMP-binding_C"/>
    <property type="match status" value="1"/>
</dbReference>
<dbReference type="Pfam" id="PF07993">
    <property type="entry name" value="NAD_binding_4"/>
    <property type="match status" value="1"/>
</dbReference>
<dbReference type="CDD" id="cd05930">
    <property type="entry name" value="A_NRPS"/>
    <property type="match status" value="1"/>
</dbReference>
<comment type="cofactor">
    <cofactor evidence="1">
        <name>pantetheine 4'-phosphate</name>
        <dbReference type="ChEBI" id="CHEBI:47942"/>
    </cofactor>
</comment>
<dbReference type="InterPro" id="IPR013120">
    <property type="entry name" value="FAR_NAD-bd"/>
</dbReference>
<comment type="caution">
    <text evidence="7">The sequence shown here is derived from an EMBL/GenBank/DDBJ whole genome shotgun (WGS) entry which is preliminary data.</text>
</comment>
<dbReference type="InterPro" id="IPR010080">
    <property type="entry name" value="Thioester_reductase-like_dom"/>
</dbReference>
<gene>
    <name evidence="7" type="ORF">DFR75_104471</name>
</gene>
<dbReference type="InterPro" id="IPR036291">
    <property type="entry name" value="NAD(P)-bd_dom_sf"/>
</dbReference>
<evidence type="ECO:0000256" key="5">
    <source>
        <dbReference type="SAM" id="MobiDB-lite"/>
    </source>
</evidence>
<evidence type="ECO:0000259" key="6">
    <source>
        <dbReference type="PROSITE" id="PS50075"/>
    </source>
</evidence>
<dbReference type="InterPro" id="IPR000873">
    <property type="entry name" value="AMP-dep_synth/lig_dom"/>
</dbReference>
<proteinExistence type="predicted"/>
<dbReference type="SUPFAM" id="SSF47336">
    <property type="entry name" value="ACP-like"/>
    <property type="match status" value="2"/>
</dbReference>
<dbReference type="GO" id="GO:0043041">
    <property type="term" value="P:amino acid activation for nonribosomal peptide biosynthetic process"/>
    <property type="evidence" value="ECO:0007669"/>
    <property type="project" value="TreeGrafter"/>
</dbReference>
<dbReference type="InterPro" id="IPR009081">
    <property type="entry name" value="PP-bd_ACP"/>
</dbReference>
<keyword evidence="3" id="KW-0597">Phosphoprotein</keyword>
<dbReference type="RefSeq" id="WP_067498630.1">
    <property type="nucleotide sequence ID" value="NZ_SNXK01000004.1"/>
</dbReference>
<evidence type="ECO:0000256" key="3">
    <source>
        <dbReference type="ARBA" id="ARBA00022553"/>
    </source>
</evidence>
<dbReference type="SMART" id="SM00823">
    <property type="entry name" value="PKS_PP"/>
    <property type="match status" value="2"/>
</dbReference>
<dbReference type="SUPFAM" id="SSF56801">
    <property type="entry name" value="Acetyl-CoA synthetase-like"/>
    <property type="match status" value="1"/>
</dbReference>
<evidence type="ECO:0000256" key="4">
    <source>
        <dbReference type="ARBA" id="ARBA00022598"/>
    </source>
</evidence>
<feature type="domain" description="Carrier" evidence="6">
    <location>
        <begin position="939"/>
        <end position="1030"/>
    </location>
</feature>
<dbReference type="Pfam" id="PF00550">
    <property type="entry name" value="PP-binding"/>
    <property type="match status" value="2"/>
</dbReference>
<dbReference type="SUPFAM" id="SSF51735">
    <property type="entry name" value="NAD(P)-binding Rossmann-fold domains"/>
    <property type="match status" value="1"/>
</dbReference>
<dbReference type="SUPFAM" id="SSF52777">
    <property type="entry name" value="CoA-dependent acyltransferases"/>
    <property type="match status" value="4"/>
</dbReference>
<organism evidence="7 8">
    <name type="scientific">Nocardia ignorata</name>
    <dbReference type="NCBI Taxonomy" id="145285"/>
    <lineage>
        <taxon>Bacteria</taxon>
        <taxon>Bacillati</taxon>
        <taxon>Actinomycetota</taxon>
        <taxon>Actinomycetes</taxon>
        <taxon>Mycobacteriales</taxon>
        <taxon>Nocardiaceae</taxon>
        <taxon>Nocardia</taxon>
    </lineage>
</organism>
<name>A0A4R6PID8_NOCIG</name>
<evidence type="ECO:0000256" key="2">
    <source>
        <dbReference type="ARBA" id="ARBA00022450"/>
    </source>
</evidence>
<dbReference type="CDD" id="cd19540">
    <property type="entry name" value="LCL_NRPS-like"/>
    <property type="match status" value="1"/>
</dbReference>
<dbReference type="Proteomes" id="UP000295087">
    <property type="component" value="Unassembled WGS sequence"/>
</dbReference>
<keyword evidence="2" id="KW-0596">Phosphopantetheine</keyword>
<dbReference type="PANTHER" id="PTHR45527:SF1">
    <property type="entry name" value="FATTY ACID SYNTHASE"/>
    <property type="match status" value="1"/>
</dbReference>
<dbReference type="InterPro" id="IPR036736">
    <property type="entry name" value="ACP-like_sf"/>
</dbReference>
<dbReference type="NCBIfam" id="TIGR01746">
    <property type="entry name" value="Thioester-redct"/>
    <property type="match status" value="1"/>
</dbReference>
<accession>A0A4R6PID8</accession>
<protein>
    <submittedName>
        <fullName evidence="7">Amino acid adenylation domain-containing protein/thioester reductase-like protein</fullName>
    </submittedName>
</protein>
<dbReference type="InterPro" id="IPR042099">
    <property type="entry name" value="ANL_N_sf"/>
</dbReference>
<dbReference type="InterPro" id="IPR001242">
    <property type="entry name" value="Condensation_dom"/>
</dbReference>
<dbReference type="GO" id="GO:0005737">
    <property type="term" value="C:cytoplasm"/>
    <property type="evidence" value="ECO:0007669"/>
    <property type="project" value="TreeGrafter"/>
</dbReference>
<dbReference type="Gene3D" id="3.40.50.720">
    <property type="entry name" value="NAD(P)-binding Rossmann-like Domain"/>
    <property type="match status" value="1"/>
</dbReference>
<evidence type="ECO:0000313" key="8">
    <source>
        <dbReference type="Proteomes" id="UP000295087"/>
    </source>
</evidence>
<dbReference type="InterPro" id="IPR025110">
    <property type="entry name" value="AMP-bd_C"/>
</dbReference>
<dbReference type="Gene3D" id="3.40.50.12780">
    <property type="entry name" value="N-terminal domain of ligase-like"/>
    <property type="match status" value="1"/>
</dbReference>
<dbReference type="Gene3D" id="3.30.300.30">
    <property type="match status" value="1"/>
</dbReference>
<feature type="region of interest" description="Disordered" evidence="5">
    <location>
        <begin position="1464"/>
        <end position="1488"/>
    </location>
</feature>
<dbReference type="Gene3D" id="3.30.559.30">
    <property type="entry name" value="Nonribosomal peptide synthetase, condensation domain"/>
    <property type="match status" value="2"/>
</dbReference>